<evidence type="ECO:0008006" key="5">
    <source>
        <dbReference type="Google" id="ProtNLM"/>
    </source>
</evidence>
<accession>A0A090ZGV4</accession>
<dbReference type="Gene3D" id="1.10.10.2840">
    <property type="entry name" value="PucR C-terminal helix-turn-helix domain"/>
    <property type="match status" value="1"/>
</dbReference>
<dbReference type="InterPro" id="IPR012914">
    <property type="entry name" value="PucR_dom"/>
</dbReference>
<feature type="domain" description="PucR C-terminal helix-turn-helix" evidence="2">
    <location>
        <begin position="319"/>
        <end position="359"/>
    </location>
</feature>
<evidence type="ECO:0000313" key="3">
    <source>
        <dbReference type="EMBL" id="KFN03476.1"/>
    </source>
</evidence>
<dbReference type="InterPro" id="IPR042070">
    <property type="entry name" value="PucR_C-HTH_sf"/>
</dbReference>
<evidence type="ECO:0000259" key="1">
    <source>
        <dbReference type="Pfam" id="PF07905"/>
    </source>
</evidence>
<dbReference type="AlphaFoldDB" id="A0A090ZGV4"/>
<reference evidence="3 4" key="1">
    <citation type="submission" date="2014-04" db="EMBL/GenBank/DDBJ databases">
        <authorList>
            <person name="Bishop-Lilly K.A."/>
            <person name="Broomall S.M."/>
            <person name="Chain P.S."/>
            <person name="Chertkov O."/>
            <person name="Coyne S.R."/>
            <person name="Daligault H.E."/>
            <person name="Davenport K.W."/>
            <person name="Erkkila T."/>
            <person name="Frey K.G."/>
            <person name="Gibbons H.S."/>
            <person name="Gu W."/>
            <person name="Jaissle J."/>
            <person name="Johnson S.L."/>
            <person name="Koroleva G.I."/>
            <person name="Ladner J.T."/>
            <person name="Lo C.-C."/>
            <person name="Minogue T.D."/>
            <person name="Munk C."/>
            <person name="Palacios G.F."/>
            <person name="Redden C.L."/>
            <person name="Rosenzweig C.N."/>
            <person name="Scholz M.B."/>
            <person name="Teshima H."/>
            <person name="Xu Y."/>
        </authorList>
    </citation>
    <scope>NUCLEOTIDE SEQUENCE [LARGE SCALE GENOMIC DNA]</scope>
    <source>
        <strain evidence="3 4">BHP</strain>
    </source>
</reference>
<dbReference type="Proteomes" id="UP000029389">
    <property type="component" value="Unassembled WGS sequence"/>
</dbReference>
<gene>
    <name evidence="3" type="ORF">DJ93_562</name>
</gene>
<dbReference type="InterPro" id="IPR025736">
    <property type="entry name" value="PucR_C-HTH_dom"/>
</dbReference>
<dbReference type="EMBL" id="JMQC01000008">
    <property type="protein sequence ID" value="KFN03476.1"/>
    <property type="molecule type" value="Genomic_DNA"/>
</dbReference>
<feature type="domain" description="Purine catabolism PurC-like" evidence="1">
    <location>
        <begin position="6"/>
        <end position="131"/>
    </location>
</feature>
<dbReference type="RefSeq" id="WP_241484258.1">
    <property type="nucleotide sequence ID" value="NZ_JMQC01000008.1"/>
</dbReference>
<sequence length="396" mass="46223">MMTVKDLFHLSVTKDFSIVAGGNALNNTILSVEILDFEFNEGIQKVRETAFSRHSLVLSSLLFANQKPERLIDTIKKLIELKVSALAYKPVIFQDLPSEVLNFANEQGFPILQFSGDEFFEDIIFEVMNYIKNREYALFIQNIMGCLMDEEVSEKQIHSFLRQMNKPFKKYVFAANIQIKRYEDSQWLQSFFQFESFLKSGIVCTYKQSILIFLTDQSQQFQFEKILKEWMVLYAIPSDRLTIGYSQVHQTYTELHLAVREAYYARIIAEIEMISVCNYKQLASERLLIELYRKDPKFANNYVKVYLGPLLGDKADKDLLNTAVTFVLKKSNVKEVADIHYCHPNTIRYRMAKIRQLIDPFGNEFVFYENLSASVKLYLLHKTIKETTNGLESFQK</sequence>
<dbReference type="PATRIC" id="fig|1405.8.peg.737"/>
<comment type="caution">
    <text evidence="3">The sequence shown here is derived from an EMBL/GenBank/DDBJ whole genome shotgun (WGS) entry which is preliminary data.</text>
</comment>
<dbReference type="Pfam" id="PF07905">
    <property type="entry name" value="PucR"/>
    <property type="match status" value="1"/>
</dbReference>
<evidence type="ECO:0000259" key="2">
    <source>
        <dbReference type="Pfam" id="PF13556"/>
    </source>
</evidence>
<evidence type="ECO:0000313" key="4">
    <source>
        <dbReference type="Proteomes" id="UP000029389"/>
    </source>
</evidence>
<protein>
    <recommendedName>
        <fullName evidence="5">PucR family transcriptional regulator</fullName>
    </recommendedName>
</protein>
<dbReference type="Pfam" id="PF13556">
    <property type="entry name" value="HTH_30"/>
    <property type="match status" value="1"/>
</dbReference>
<proteinExistence type="predicted"/>
<organism evidence="3 4">
    <name type="scientific">Bacillus clarus</name>
    <dbReference type="NCBI Taxonomy" id="2338372"/>
    <lineage>
        <taxon>Bacteria</taxon>
        <taxon>Bacillati</taxon>
        <taxon>Bacillota</taxon>
        <taxon>Bacilli</taxon>
        <taxon>Bacillales</taxon>
        <taxon>Bacillaceae</taxon>
        <taxon>Bacillus</taxon>
        <taxon>Bacillus cereus group</taxon>
    </lineage>
</organism>
<name>A0A090ZGV4_9BACI</name>